<dbReference type="Proteomes" id="UP000018780">
    <property type="component" value="Chromosome"/>
</dbReference>
<evidence type="ECO:0000313" key="2">
    <source>
        <dbReference type="Proteomes" id="UP000018780"/>
    </source>
</evidence>
<protein>
    <submittedName>
        <fullName evidence="1">Uncharacterized protein</fullName>
    </submittedName>
</protein>
<proteinExistence type="predicted"/>
<evidence type="ECO:0000313" key="1">
    <source>
        <dbReference type="EMBL" id="AHD02938.1"/>
    </source>
</evidence>
<reference evidence="1 2" key="1">
    <citation type="submission" date="2013-09" db="EMBL/GenBank/DDBJ databases">
        <authorList>
            <consortium name="DOE Joint Genome Institute"/>
            <person name="Klenk H.-P."/>
            <person name="Huntemann M."/>
            <person name="Han J."/>
            <person name="Chen A."/>
            <person name="Kyrpides N."/>
            <person name="Mavromatis K."/>
            <person name="Markowitz V."/>
            <person name="Palaniappan K."/>
            <person name="Ivanova N."/>
            <person name="Schaumberg A."/>
            <person name="Pati A."/>
            <person name="Liolios K."/>
            <person name="Nordberg H.P."/>
            <person name="Cantor M.N."/>
            <person name="Hua S.X."/>
            <person name="Woyke T."/>
        </authorList>
    </citation>
    <scope>NUCLEOTIDE SEQUENCE [LARGE SCALE GENOMIC DNA]</scope>
    <source>
        <strain evidence="1 2">DSM 14336</strain>
    </source>
</reference>
<dbReference type="OrthoDB" id="7867694at2"/>
<accession>V9VYB6</accession>
<dbReference type="RefSeq" id="WP_024089634.1">
    <property type="nucleotide sequence ID" value="NC_023135.1"/>
</dbReference>
<dbReference type="STRING" id="999552.METH_06785"/>
<dbReference type="KEGG" id="lmd:METH_06785"/>
<gene>
    <name evidence="1" type="ORF">METH_06785</name>
</gene>
<name>V9VYB6_9RHOB</name>
<dbReference type="EMBL" id="CP006773">
    <property type="protein sequence ID" value="AHD02938.1"/>
    <property type="molecule type" value="Genomic_DNA"/>
</dbReference>
<dbReference type="PATRIC" id="fig|999552.6.peg.1365"/>
<organism evidence="1 2">
    <name type="scientific">Leisingera methylohalidivorans DSM 14336</name>
    <dbReference type="NCBI Taxonomy" id="999552"/>
    <lineage>
        <taxon>Bacteria</taxon>
        <taxon>Pseudomonadati</taxon>
        <taxon>Pseudomonadota</taxon>
        <taxon>Alphaproteobacteria</taxon>
        <taxon>Rhodobacterales</taxon>
        <taxon>Roseobacteraceae</taxon>
        <taxon>Leisingera</taxon>
    </lineage>
</organism>
<keyword evidence="2" id="KW-1185">Reference proteome</keyword>
<dbReference type="HOGENOM" id="CLU_2770818_0_0_5"/>
<sequence>MAEPSSKYDATRFEVQSQLEREAEVILEEIMQRTRWQAATRDRLVEAPDKVASGKPLRKLRQGRKWWHA</sequence>
<dbReference type="AlphaFoldDB" id="V9VYB6"/>